<feature type="transmembrane region" description="Helical" evidence="1">
    <location>
        <begin position="164"/>
        <end position="184"/>
    </location>
</feature>
<keyword evidence="3" id="KW-1185">Reference proteome</keyword>
<dbReference type="GeneID" id="96300368"/>
<feature type="transmembrane region" description="Helical" evidence="1">
    <location>
        <begin position="76"/>
        <end position="96"/>
    </location>
</feature>
<dbReference type="RefSeq" id="WP_093889073.1">
    <property type="nucleotide sequence ID" value="NZ_FOQY01000016.1"/>
</dbReference>
<evidence type="ECO:0000313" key="3">
    <source>
        <dbReference type="Proteomes" id="UP000199111"/>
    </source>
</evidence>
<dbReference type="Proteomes" id="UP000199111">
    <property type="component" value="Unassembled WGS sequence"/>
</dbReference>
<keyword evidence="1" id="KW-0812">Transmembrane</keyword>
<keyword evidence="1" id="KW-1133">Transmembrane helix</keyword>
<sequence>MNPRFAFVAAPLLVLAYGVIRILDGLDGSRGPGLAWTTGHLAFLAALALFVPIFWEMRRMAGRDALSTVSAVMGSVGILAASAQFVIDIVVGFLSADHAAMGVLFDRIQAVPGVSFAIYDGGPYLFYLGQLALVVQLAVIGRVKAWTPVLVLIDLVLPIVDRDFIPLGAIFLLVSFVPLARGIAPTAKPVAAHAARRAATHA</sequence>
<dbReference type="AlphaFoldDB" id="A0A1I3WEP1"/>
<dbReference type="EMBL" id="FOQY01000016">
    <property type="protein sequence ID" value="SFK06008.1"/>
    <property type="molecule type" value="Genomic_DNA"/>
</dbReference>
<evidence type="ECO:0000256" key="1">
    <source>
        <dbReference type="SAM" id="Phobius"/>
    </source>
</evidence>
<feature type="transmembrane region" description="Helical" evidence="1">
    <location>
        <begin position="34"/>
        <end position="55"/>
    </location>
</feature>
<protein>
    <submittedName>
        <fullName evidence="2">Uncharacterized protein</fullName>
    </submittedName>
</protein>
<name>A0A1I3WEP1_9ACTN</name>
<keyword evidence="1" id="KW-0472">Membrane</keyword>
<evidence type="ECO:0000313" key="2">
    <source>
        <dbReference type="EMBL" id="SFK06008.1"/>
    </source>
</evidence>
<reference evidence="3" key="1">
    <citation type="submission" date="2016-10" db="EMBL/GenBank/DDBJ databases">
        <authorList>
            <person name="Varghese N."/>
            <person name="Submissions S."/>
        </authorList>
    </citation>
    <scope>NUCLEOTIDE SEQUENCE [LARGE SCALE GENOMIC DNA]</scope>
    <source>
        <strain evidence="3">CGMCC 4.2126</strain>
    </source>
</reference>
<accession>A0A1I3WEP1</accession>
<proteinExistence type="predicted"/>
<organism evidence="2 3">
    <name type="scientific">Streptosporangium canum</name>
    <dbReference type="NCBI Taxonomy" id="324952"/>
    <lineage>
        <taxon>Bacteria</taxon>
        <taxon>Bacillati</taxon>
        <taxon>Actinomycetota</taxon>
        <taxon>Actinomycetes</taxon>
        <taxon>Streptosporangiales</taxon>
        <taxon>Streptosporangiaceae</taxon>
        <taxon>Streptosporangium</taxon>
    </lineage>
</organism>
<gene>
    <name evidence="2" type="ORF">SAMN05216275_116103</name>
</gene>